<organism evidence="1 2">
    <name type="scientific">Halioglobus maricola</name>
    <dbReference type="NCBI Taxonomy" id="2601894"/>
    <lineage>
        <taxon>Bacteria</taxon>
        <taxon>Pseudomonadati</taxon>
        <taxon>Pseudomonadota</taxon>
        <taxon>Gammaproteobacteria</taxon>
        <taxon>Cellvibrionales</taxon>
        <taxon>Halieaceae</taxon>
        <taxon>Halioglobus</taxon>
    </lineage>
</organism>
<dbReference type="AlphaFoldDB" id="A0A5P9NHW5"/>
<dbReference type="InterPro" id="IPR027417">
    <property type="entry name" value="P-loop_NTPase"/>
</dbReference>
<dbReference type="RefSeq" id="WP_152660710.1">
    <property type="nucleotide sequence ID" value="NZ_CP036422.1"/>
</dbReference>
<evidence type="ECO:0000313" key="1">
    <source>
        <dbReference type="EMBL" id="QFU74598.1"/>
    </source>
</evidence>
<proteinExistence type="predicted"/>
<evidence type="ECO:0008006" key="3">
    <source>
        <dbReference type="Google" id="ProtNLM"/>
    </source>
</evidence>
<dbReference type="OrthoDB" id="3213869at2"/>
<reference evidence="1 2" key="1">
    <citation type="submission" date="2019-02" db="EMBL/GenBank/DDBJ databases">
        <authorList>
            <person name="Li S.-H."/>
        </authorList>
    </citation>
    <scope>NUCLEOTIDE SEQUENCE [LARGE SCALE GENOMIC DNA]</scope>
    <source>
        <strain evidence="1 2">IMCC14385</strain>
    </source>
</reference>
<dbReference type="EMBL" id="CP036422">
    <property type="protein sequence ID" value="QFU74598.1"/>
    <property type="molecule type" value="Genomic_DNA"/>
</dbReference>
<evidence type="ECO:0000313" key="2">
    <source>
        <dbReference type="Proteomes" id="UP000326287"/>
    </source>
</evidence>
<dbReference type="Proteomes" id="UP000326287">
    <property type="component" value="Chromosome"/>
</dbReference>
<sequence>MSAPYHYRFFDAELSSEIELPALGTPAEIPQASSESKAVAVRLAAPGLLPEQSVEWYPLPTLEDTPAFLRVGTVGDHYLLRCDKYVDFRIGPSLSEVVVHPAPDLPEHTLSHLLLDQALPALFGQRGRLVLHASAVRWQDRALVFVGESTWGKSTLAASYGDAGGYLADDAVLLQPGADGQVLATASYPGARLWPESFDALLGEDARHEQFAHYANKRRHTPRHLEREAPLPLAGIFLINDPYEAPAEQISTAPLRGQEMLLLMLRRAFALHATDPALMQALLQQAGSVARSGAPVRALSYPRRHELLPEVREKIAAEIAQGPME</sequence>
<dbReference type="SUPFAM" id="SSF53795">
    <property type="entry name" value="PEP carboxykinase-like"/>
    <property type="match status" value="1"/>
</dbReference>
<name>A0A5P9NHW5_9GAMM</name>
<keyword evidence="2" id="KW-1185">Reference proteome</keyword>
<dbReference type="Gene3D" id="3.40.50.300">
    <property type="entry name" value="P-loop containing nucleotide triphosphate hydrolases"/>
    <property type="match status" value="1"/>
</dbReference>
<accession>A0A5P9NHW5</accession>
<gene>
    <name evidence="1" type="ORF">EY643_02420</name>
</gene>
<dbReference type="KEGG" id="halc:EY643_02420"/>
<protein>
    <recommendedName>
        <fullName evidence="3">Serine kinase</fullName>
    </recommendedName>
</protein>